<evidence type="ECO:0008006" key="10">
    <source>
        <dbReference type="Google" id="ProtNLM"/>
    </source>
</evidence>
<dbReference type="AlphaFoldDB" id="A0A0K1JGA8"/>
<gene>
    <name evidence="8" type="ORF">VV02_07495</name>
</gene>
<protein>
    <recommendedName>
        <fullName evidence="10">YcfA family protein</fullName>
    </recommendedName>
</protein>
<keyword evidence="5" id="KW-0378">Hydrolase</keyword>
<keyword evidence="7" id="KW-0346">Stress response</keyword>
<dbReference type="GO" id="GO:0004519">
    <property type="term" value="F:endonuclease activity"/>
    <property type="evidence" value="ECO:0007669"/>
    <property type="project" value="UniProtKB-KW"/>
</dbReference>
<dbReference type="OrthoDB" id="9799039at2"/>
<evidence type="ECO:0000256" key="7">
    <source>
        <dbReference type="ARBA" id="ARBA00023016"/>
    </source>
</evidence>
<evidence type="ECO:0000256" key="5">
    <source>
        <dbReference type="ARBA" id="ARBA00022801"/>
    </source>
</evidence>
<keyword evidence="9" id="KW-1185">Reference proteome</keyword>
<proteinExistence type="inferred from homology"/>
<evidence type="ECO:0000313" key="9">
    <source>
        <dbReference type="Proteomes" id="UP000066480"/>
    </source>
</evidence>
<evidence type="ECO:0000256" key="3">
    <source>
        <dbReference type="ARBA" id="ARBA00022722"/>
    </source>
</evidence>
<dbReference type="InterPro" id="IPR012933">
    <property type="entry name" value="HicA_mRNA_interferase"/>
</dbReference>
<sequence>MTQRRALIKQISKAARAADLTWEVEREGGNHTVYSLDGVRIPIPRHTEIGEGLTAAIRKQAAEKLGEGWWR</sequence>
<evidence type="ECO:0000256" key="4">
    <source>
        <dbReference type="ARBA" id="ARBA00022759"/>
    </source>
</evidence>
<evidence type="ECO:0000313" key="8">
    <source>
        <dbReference type="EMBL" id="AKU15731.1"/>
    </source>
</evidence>
<dbReference type="Proteomes" id="UP000066480">
    <property type="component" value="Chromosome"/>
</dbReference>
<reference evidence="8 9" key="1">
    <citation type="submission" date="2015-03" db="EMBL/GenBank/DDBJ databases">
        <title>Luteipulveratus halotolerans sp. nov., a novel actinobacterium (Dermacoccaceae) from Sarawak, Malaysia.</title>
        <authorList>
            <person name="Juboi H."/>
            <person name="Basik A."/>
            <person name="Shamsul S.S."/>
            <person name="Arnold P."/>
            <person name="Schmitt E.K."/>
            <person name="Sanglier J.-J."/>
            <person name="Yeo T."/>
        </authorList>
    </citation>
    <scope>NUCLEOTIDE SEQUENCE [LARGE SCALE GENOMIC DNA]</scope>
    <source>
        <strain evidence="8 9">MN07-A0370</strain>
    </source>
</reference>
<accession>A0A0K1JGA8</accession>
<dbReference type="GO" id="GO:0016787">
    <property type="term" value="F:hydrolase activity"/>
    <property type="evidence" value="ECO:0007669"/>
    <property type="project" value="UniProtKB-KW"/>
</dbReference>
<dbReference type="KEGG" id="lmoi:VV02_07495"/>
<dbReference type="RefSeq" id="WP_052590793.1">
    <property type="nucleotide sequence ID" value="NZ_CP011112.1"/>
</dbReference>
<dbReference type="EMBL" id="CP011112">
    <property type="protein sequence ID" value="AKU15731.1"/>
    <property type="molecule type" value="Genomic_DNA"/>
</dbReference>
<dbReference type="SUPFAM" id="SSF54786">
    <property type="entry name" value="YcfA/nrd intein domain"/>
    <property type="match status" value="1"/>
</dbReference>
<dbReference type="GO" id="GO:0003729">
    <property type="term" value="F:mRNA binding"/>
    <property type="evidence" value="ECO:0007669"/>
    <property type="project" value="InterPro"/>
</dbReference>
<name>A0A0K1JGA8_9MICO</name>
<comment type="similarity">
    <text evidence="1">Belongs to the HicA mRNA interferase family.</text>
</comment>
<organism evidence="8 9">
    <name type="scientific">Luteipulveratus mongoliensis</name>
    <dbReference type="NCBI Taxonomy" id="571913"/>
    <lineage>
        <taxon>Bacteria</taxon>
        <taxon>Bacillati</taxon>
        <taxon>Actinomycetota</taxon>
        <taxon>Actinomycetes</taxon>
        <taxon>Micrococcales</taxon>
        <taxon>Dermacoccaceae</taxon>
        <taxon>Luteipulveratus</taxon>
    </lineage>
</organism>
<evidence type="ECO:0000256" key="2">
    <source>
        <dbReference type="ARBA" id="ARBA00022649"/>
    </source>
</evidence>
<dbReference type="InterPro" id="IPR038570">
    <property type="entry name" value="HicA_sf"/>
</dbReference>
<evidence type="ECO:0000256" key="6">
    <source>
        <dbReference type="ARBA" id="ARBA00022884"/>
    </source>
</evidence>
<dbReference type="Gene3D" id="3.30.920.30">
    <property type="entry name" value="Hypothetical protein"/>
    <property type="match status" value="1"/>
</dbReference>
<keyword evidence="6" id="KW-0694">RNA-binding</keyword>
<dbReference type="Pfam" id="PF07927">
    <property type="entry name" value="HicA_toxin"/>
    <property type="match status" value="1"/>
</dbReference>
<keyword evidence="3" id="KW-0540">Nuclease</keyword>
<keyword evidence="2" id="KW-1277">Toxin-antitoxin system</keyword>
<keyword evidence="4" id="KW-0255">Endonuclease</keyword>
<evidence type="ECO:0000256" key="1">
    <source>
        <dbReference type="ARBA" id="ARBA00006620"/>
    </source>
</evidence>